<evidence type="ECO:0000256" key="2">
    <source>
        <dbReference type="ARBA" id="ARBA00022857"/>
    </source>
</evidence>
<dbReference type="PANTHER" id="PTHR42748:SF26">
    <property type="entry name" value="NMRA-LIKE DOMAIN-CONTAINING PROTEIN"/>
    <property type="match status" value="1"/>
</dbReference>
<evidence type="ECO:0000313" key="5">
    <source>
        <dbReference type="Proteomes" id="UP000215127"/>
    </source>
</evidence>
<evidence type="ECO:0000313" key="4">
    <source>
        <dbReference type="EMBL" id="SMQ52687.1"/>
    </source>
</evidence>
<dbReference type="Gene3D" id="3.90.25.10">
    <property type="entry name" value="UDP-galactose 4-epimerase, domain 1"/>
    <property type="match status" value="1"/>
</dbReference>
<sequence>MSQKLIVVTGVTGSQGSSVANRFLKHRDWQVRGITRNLNSPKARHLTEHGVELVRGDFDDVDSLGRAFMGATAIFAVTDYAAVLSRTTDSEVLRKKAAEAGQNLSEYARDWELRQGLNITKAASDPKVLSTLTHFIFSTLPGIKKWSGGKYTTAYQFDSKAAIEDHIRIDLPDLSKRLSTVAMGMYLENSRDQPYCAPHKETDGSGYYFVMLENTGEQVKFPELWCSQDAGTFVDALVRRFPPGIDVMGASEFVSKEELAARWGRSLGVNAVARPIPEKDWKAMVPEGHADDMCAWFRFVPEFGFTGGNAKVKTPQDLGVETTPLERFFESEYWSQYL</sequence>
<dbReference type="InterPro" id="IPR008030">
    <property type="entry name" value="NmrA-like"/>
</dbReference>
<keyword evidence="2" id="KW-0521">NADP</keyword>
<proteinExistence type="inferred from homology"/>
<name>A0A1X7S0H4_ZYMT9</name>
<gene>
    <name evidence="4" type="ORF">ZT3D7_G7840</name>
</gene>
<evidence type="ECO:0000256" key="1">
    <source>
        <dbReference type="ARBA" id="ARBA00006328"/>
    </source>
</evidence>
<comment type="similarity">
    <text evidence="1">Belongs to the NmrA-type oxidoreductase family.</text>
</comment>
<evidence type="ECO:0000259" key="3">
    <source>
        <dbReference type="Pfam" id="PF05368"/>
    </source>
</evidence>
<keyword evidence="5" id="KW-1185">Reference proteome</keyword>
<dbReference type="Proteomes" id="UP000215127">
    <property type="component" value="Chromosome 7"/>
</dbReference>
<reference evidence="4 5" key="1">
    <citation type="submission" date="2016-06" db="EMBL/GenBank/DDBJ databases">
        <authorList>
            <person name="Kjaerup R.B."/>
            <person name="Dalgaard T.S."/>
            <person name="Juul-Madsen H.R."/>
        </authorList>
    </citation>
    <scope>NUCLEOTIDE SEQUENCE [LARGE SCALE GENOMIC DNA]</scope>
</reference>
<dbReference type="InterPro" id="IPR051164">
    <property type="entry name" value="NmrA-like_oxidored"/>
</dbReference>
<feature type="domain" description="NmrA-like" evidence="3">
    <location>
        <begin position="3"/>
        <end position="307"/>
    </location>
</feature>
<protein>
    <recommendedName>
        <fullName evidence="3">NmrA-like domain-containing protein</fullName>
    </recommendedName>
</protein>
<dbReference type="SUPFAM" id="SSF51735">
    <property type="entry name" value="NAD(P)-binding Rossmann-fold domains"/>
    <property type="match status" value="1"/>
</dbReference>
<dbReference type="PANTHER" id="PTHR42748">
    <property type="entry name" value="NITROGEN METABOLITE REPRESSION PROTEIN NMRA FAMILY MEMBER"/>
    <property type="match status" value="1"/>
</dbReference>
<dbReference type="STRING" id="1276538.A0A1X7S0H4"/>
<dbReference type="Pfam" id="PF05368">
    <property type="entry name" value="NmrA"/>
    <property type="match status" value="1"/>
</dbReference>
<accession>A0A1X7S0H4</accession>
<organism evidence="4 5">
    <name type="scientific">Zymoseptoria tritici (strain ST99CH_3D7)</name>
    <dbReference type="NCBI Taxonomy" id="1276538"/>
    <lineage>
        <taxon>Eukaryota</taxon>
        <taxon>Fungi</taxon>
        <taxon>Dikarya</taxon>
        <taxon>Ascomycota</taxon>
        <taxon>Pezizomycotina</taxon>
        <taxon>Dothideomycetes</taxon>
        <taxon>Dothideomycetidae</taxon>
        <taxon>Mycosphaerellales</taxon>
        <taxon>Mycosphaerellaceae</taxon>
        <taxon>Zymoseptoria</taxon>
    </lineage>
</organism>
<dbReference type="InterPro" id="IPR036291">
    <property type="entry name" value="NAD(P)-bd_dom_sf"/>
</dbReference>
<dbReference type="Gene3D" id="3.40.50.720">
    <property type="entry name" value="NAD(P)-binding Rossmann-like Domain"/>
    <property type="match status" value="1"/>
</dbReference>
<dbReference type="EMBL" id="LT853698">
    <property type="protein sequence ID" value="SMQ52687.1"/>
    <property type="molecule type" value="Genomic_DNA"/>
</dbReference>
<dbReference type="AlphaFoldDB" id="A0A1X7S0H4"/>
<dbReference type="GO" id="GO:0005634">
    <property type="term" value="C:nucleus"/>
    <property type="evidence" value="ECO:0007669"/>
    <property type="project" value="TreeGrafter"/>
</dbReference>